<organism evidence="6 7">
    <name type="scientific">Microbispora cellulosiformans</name>
    <dbReference type="NCBI Taxonomy" id="2614688"/>
    <lineage>
        <taxon>Bacteria</taxon>
        <taxon>Bacillati</taxon>
        <taxon>Actinomycetota</taxon>
        <taxon>Actinomycetes</taxon>
        <taxon>Streptosporangiales</taxon>
        <taxon>Streptosporangiaceae</taxon>
        <taxon>Microbispora</taxon>
    </lineage>
</organism>
<dbReference type="GO" id="GO:0030416">
    <property type="term" value="P:methylamine metabolic process"/>
    <property type="evidence" value="ECO:0007669"/>
    <property type="project" value="InterPro"/>
</dbReference>
<dbReference type="GO" id="GO:0016020">
    <property type="term" value="C:membrane"/>
    <property type="evidence" value="ECO:0007669"/>
    <property type="project" value="UniProtKB-SubCell"/>
</dbReference>
<evidence type="ECO:0000256" key="1">
    <source>
        <dbReference type="ARBA" id="ARBA00004141"/>
    </source>
</evidence>
<proteinExistence type="predicted"/>
<comment type="caution">
    <text evidence="6">The sequence shown here is derived from an EMBL/GenBank/DDBJ whole genome shotgun (WGS) entry which is preliminary data.</text>
</comment>
<evidence type="ECO:0000256" key="4">
    <source>
        <dbReference type="ARBA" id="ARBA00023136"/>
    </source>
</evidence>
<feature type="domain" description="Methylamine utilisation protein MauE" evidence="5">
    <location>
        <begin position="4"/>
        <end position="134"/>
    </location>
</feature>
<keyword evidence="2" id="KW-0812">Transmembrane</keyword>
<accession>A0A5J5K5A3</accession>
<protein>
    <recommendedName>
        <fullName evidence="5">Methylamine utilisation protein MauE domain-containing protein</fullName>
    </recommendedName>
</protein>
<comment type="subcellular location">
    <subcellularLocation>
        <location evidence="1">Membrane</location>
        <topology evidence="1">Multi-pass membrane protein</topology>
    </subcellularLocation>
</comment>
<evidence type="ECO:0000313" key="6">
    <source>
        <dbReference type="EMBL" id="KAA9379192.1"/>
    </source>
</evidence>
<dbReference type="RefSeq" id="WP_150933789.1">
    <property type="nucleotide sequence ID" value="NZ_VYTZ01000004.1"/>
</dbReference>
<keyword evidence="4" id="KW-0472">Membrane</keyword>
<evidence type="ECO:0000256" key="2">
    <source>
        <dbReference type="ARBA" id="ARBA00022692"/>
    </source>
</evidence>
<keyword evidence="7" id="KW-1185">Reference proteome</keyword>
<sequence>MLTIIATAALPVLALTLTLGGVAKLATAGREASPGALARLGPVALAPERFARPAMIACALTEFALAGGSLVVDHPVTRWSPVVFFAIATYVLWDLRRRRPDVGCGCFGEVSAVPVGLRSIGRAAALTAMAVLVAVGNTGNTSAGLTEPAVLPRGTAAWVAGGLVLLLLALSPEVDEVVARVRHRAPCEQRALPPGRALSRLRASAAWRAHAGALLTGEPSDMWRELCWRFFVFPAQEGAEVVFAVYLSGLRPAVRVAVVGADGRVAATTGDRTDASLRESTPVSA</sequence>
<evidence type="ECO:0000256" key="3">
    <source>
        <dbReference type="ARBA" id="ARBA00022989"/>
    </source>
</evidence>
<dbReference type="InterPro" id="IPR009908">
    <property type="entry name" value="Methylamine_util_MauE"/>
</dbReference>
<dbReference type="Pfam" id="PF07291">
    <property type="entry name" value="MauE"/>
    <property type="match status" value="1"/>
</dbReference>
<gene>
    <name evidence="6" type="ORF">F5972_13490</name>
</gene>
<reference evidence="6 7" key="1">
    <citation type="submission" date="2019-09" db="EMBL/GenBank/DDBJ databases">
        <title>Screening of Novel Bioactive Compounds from Soil-Associated.</title>
        <authorList>
            <person name="Gong X."/>
        </authorList>
    </citation>
    <scope>NUCLEOTIDE SEQUENCE [LARGE SCALE GENOMIC DNA]</scope>
    <source>
        <strain evidence="6 7">Gxj-6</strain>
    </source>
</reference>
<dbReference type="Proteomes" id="UP000327011">
    <property type="component" value="Unassembled WGS sequence"/>
</dbReference>
<keyword evidence="3" id="KW-1133">Transmembrane helix</keyword>
<dbReference type="EMBL" id="VYTZ01000004">
    <property type="protein sequence ID" value="KAA9379192.1"/>
    <property type="molecule type" value="Genomic_DNA"/>
</dbReference>
<evidence type="ECO:0000259" key="5">
    <source>
        <dbReference type="Pfam" id="PF07291"/>
    </source>
</evidence>
<dbReference type="AlphaFoldDB" id="A0A5J5K5A3"/>
<evidence type="ECO:0000313" key="7">
    <source>
        <dbReference type="Proteomes" id="UP000327011"/>
    </source>
</evidence>
<name>A0A5J5K5A3_9ACTN</name>